<evidence type="ECO:0000313" key="2">
    <source>
        <dbReference type="Proteomes" id="UP000008851"/>
    </source>
</evidence>
<dbReference type="Proteomes" id="UP000008851">
    <property type="component" value="Chromosome"/>
</dbReference>
<organism evidence="1 2">
    <name type="scientific">Xanthomonas oryzae pv. oryzicola (strain BLS256)</name>
    <dbReference type="NCBI Taxonomy" id="383407"/>
    <lineage>
        <taxon>Bacteria</taxon>
        <taxon>Pseudomonadati</taxon>
        <taxon>Pseudomonadota</taxon>
        <taxon>Gammaproteobacteria</taxon>
        <taxon>Lysobacterales</taxon>
        <taxon>Lysobacteraceae</taxon>
        <taxon>Xanthomonas</taxon>
    </lineage>
</organism>
<evidence type="ECO:0000313" key="1">
    <source>
        <dbReference type="EMBL" id="AEQ96428.1"/>
    </source>
</evidence>
<sequence length="40" mass="4592">MVVHGHRVRQLGLPADPHCCNNQEHKNNCAKAQCQLRRKT</sequence>
<protein>
    <submittedName>
        <fullName evidence="1">Uncharacterized protein</fullName>
    </submittedName>
</protein>
<proteinExistence type="predicted"/>
<reference evidence="1 2" key="1">
    <citation type="journal article" date="2011" name="J. Bacteriol.">
        <title>Two new complete genome sequences offer insight into host and tissue specificity of plant pathogenic Xanthomonas spp.</title>
        <authorList>
            <person name="Bogdanove A.J."/>
            <person name="Koebnik R."/>
            <person name="Lu H."/>
            <person name="Furutani A."/>
            <person name="Angiuoli S.V."/>
            <person name="Patil P.B."/>
            <person name="Van Sluys M.A."/>
            <person name="Ryan R.P."/>
            <person name="Meyer D.F."/>
            <person name="Han S.W."/>
            <person name="Aparna G."/>
            <person name="Rajaram M."/>
            <person name="Delcher A.L."/>
            <person name="Phillippy A.M."/>
            <person name="Puiu D."/>
            <person name="Schatz M.C."/>
            <person name="Shumway M."/>
            <person name="Sommer D.D."/>
            <person name="Trapnell C."/>
            <person name="Benahmed F."/>
            <person name="Dimitrov G."/>
            <person name="Madupu R."/>
            <person name="Radune D."/>
            <person name="Sullivan S."/>
            <person name="Jha G."/>
            <person name="Ishihara H."/>
            <person name="Lee S.W."/>
            <person name="Pandey A."/>
            <person name="Sharma V."/>
            <person name="Sriariyanun M."/>
            <person name="Szurek B."/>
            <person name="Vera-Cruz C.M."/>
            <person name="Dorman K.S."/>
            <person name="Ronald P.C."/>
            <person name="Verdier V."/>
            <person name="Dow J.M."/>
            <person name="Sonti R.V."/>
            <person name="Tsuge S."/>
            <person name="Brendel V.P."/>
            <person name="Rabinowicz P.D."/>
            <person name="Leach J.E."/>
            <person name="White F.F."/>
            <person name="Salzberg S.L."/>
        </authorList>
    </citation>
    <scope>NUCLEOTIDE SEQUENCE [LARGE SCALE GENOMIC DNA]</scope>
    <source>
        <strain evidence="1 2">BLS256</strain>
    </source>
</reference>
<dbReference type="EMBL" id="CP003057">
    <property type="protein sequence ID" value="AEQ96428.1"/>
    <property type="molecule type" value="Genomic_DNA"/>
</dbReference>
<dbReference type="KEGG" id="xor:XOC_2292"/>
<name>G7TER4_XANOB</name>
<gene>
    <name evidence="1" type="ORF">XOC_2292</name>
</gene>
<dbReference type="HOGENOM" id="CLU_3298677_0_0_6"/>
<accession>G7TER4</accession>
<dbReference type="AlphaFoldDB" id="G7TER4"/>